<gene>
    <name evidence="1" type="ORF">OUZ56_027633</name>
</gene>
<proteinExistence type="predicted"/>
<organism evidence="1 2">
    <name type="scientific">Daphnia magna</name>
    <dbReference type="NCBI Taxonomy" id="35525"/>
    <lineage>
        <taxon>Eukaryota</taxon>
        <taxon>Metazoa</taxon>
        <taxon>Ecdysozoa</taxon>
        <taxon>Arthropoda</taxon>
        <taxon>Crustacea</taxon>
        <taxon>Branchiopoda</taxon>
        <taxon>Diplostraca</taxon>
        <taxon>Cladocera</taxon>
        <taxon>Anomopoda</taxon>
        <taxon>Daphniidae</taxon>
        <taxon>Daphnia</taxon>
    </lineage>
</organism>
<protein>
    <submittedName>
        <fullName evidence="1">Uncharacterized protein</fullName>
    </submittedName>
</protein>
<evidence type="ECO:0000313" key="1">
    <source>
        <dbReference type="EMBL" id="KAK4035546.1"/>
    </source>
</evidence>
<sequence>MLRRPPAGQLIADSQRGMHSAQQFVPPRCPFRAPVISTVNFGDFNHLLTCDFCRLPLGGELLFTSCADNANEEEDYISVYETERNSFCFHNQQEK</sequence>
<keyword evidence="2" id="KW-1185">Reference proteome</keyword>
<reference evidence="1 2" key="1">
    <citation type="journal article" date="2023" name="Nucleic Acids Res.">
        <title>The hologenome of Daphnia magna reveals possible DNA methylation and microbiome-mediated evolution of the host genome.</title>
        <authorList>
            <person name="Chaturvedi A."/>
            <person name="Li X."/>
            <person name="Dhandapani V."/>
            <person name="Marshall H."/>
            <person name="Kissane S."/>
            <person name="Cuenca-Cambronero M."/>
            <person name="Asole G."/>
            <person name="Calvet F."/>
            <person name="Ruiz-Romero M."/>
            <person name="Marangio P."/>
            <person name="Guigo R."/>
            <person name="Rago D."/>
            <person name="Mirbahai L."/>
            <person name="Eastwood N."/>
            <person name="Colbourne J.K."/>
            <person name="Zhou J."/>
            <person name="Mallon E."/>
            <person name="Orsini L."/>
        </authorList>
    </citation>
    <scope>NUCLEOTIDE SEQUENCE [LARGE SCALE GENOMIC DNA]</scope>
    <source>
        <strain evidence="1">LRV0_1</strain>
    </source>
</reference>
<dbReference type="EMBL" id="JAOYFB010000040">
    <property type="protein sequence ID" value="KAK4035546.1"/>
    <property type="molecule type" value="Genomic_DNA"/>
</dbReference>
<comment type="caution">
    <text evidence="1">The sequence shown here is derived from an EMBL/GenBank/DDBJ whole genome shotgun (WGS) entry which is preliminary data.</text>
</comment>
<evidence type="ECO:0000313" key="2">
    <source>
        <dbReference type="Proteomes" id="UP001234178"/>
    </source>
</evidence>
<accession>A0ABR0B1K1</accession>
<name>A0ABR0B1K1_9CRUS</name>
<dbReference type="Proteomes" id="UP001234178">
    <property type="component" value="Unassembled WGS sequence"/>
</dbReference>